<evidence type="ECO:0000256" key="8">
    <source>
        <dbReference type="ARBA" id="ARBA00053241"/>
    </source>
</evidence>
<dbReference type="EMBL" id="LPUF01000001">
    <property type="protein sequence ID" value="OQK17894.1"/>
    <property type="molecule type" value="Genomic_DNA"/>
</dbReference>
<dbReference type="NCBIfam" id="TIGR03026">
    <property type="entry name" value="NDP-sugDHase"/>
    <property type="match status" value="1"/>
</dbReference>
<dbReference type="GO" id="GO:0000271">
    <property type="term" value="P:polysaccharide biosynthetic process"/>
    <property type="evidence" value="ECO:0007669"/>
    <property type="project" value="InterPro"/>
</dbReference>
<dbReference type="PANTHER" id="PTHR43750">
    <property type="entry name" value="UDP-GLUCOSE 6-DEHYDROGENASE TUAD"/>
    <property type="match status" value="1"/>
</dbReference>
<dbReference type="Gene3D" id="1.20.5.100">
    <property type="entry name" value="Cytochrome c1, transmembrane anchor, C-terminal"/>
    <property type="match status" value="1"/>
</dbReference>
<proteinExistence type="inferred from homology"/>
<evidence type="ECO:0000256" key="11">
    <source>
        <dbReference type="PIRSR" id="PIRSR500134-2"/>
    </source>
</evidence>
<feature type="binding site" evidence="11">
    <location>
        <position position="222"/>
    </location>
    <ligand>
        <name>substrate</name>
    </ligand>
</feature>
<dbReference type="AlphaFoldDB" id="A0A1V8M8H8"/>
<comment type="caution">
    <text evidence="14">The sequence shown here is derived from an EMBL/GenBank/DDBJ whole genome shotgun (WGS) entry which is preliminary data.</text>
</comment>
<dbReference type="OrthoDB" id="9803238at2"/>
<dbReference type="Proteomes" id="UP000191980">
    <property type="component" value="Unassembled WGS sequence"/>
</dbReference>
<dbReference type="InterPro" id="IPR008927">
    <property type="entry name" value="6-PGluconate_DH-like_C_sf"/>
</dbReference>
<feature type="binding site" evidence="12">
    <location>
        <position position="35"/>
    </location>
    <ligand>
        <name>NAD(+)</name>
        <dbReference type="ChEBI" id="CHEBI:57540"/>
    </ligand>
</feature>
<dbReference type="Pfam" id="PF00984">
    <property type="entry name" value="UDPG_MGDP_dh"/>
    <property type="match status" value="1"/>
</dbReference>
<keyword evidence="5 9" id="KW-0560">Oxidoreductase</keyword>
<dbReference type="EC" id="1.1.1.22" evidence="3 9"/>
<dbReference type="Pfam" id="PF03721">
    <property type="entry name" value="UDPG_MGDP_dh_N"/>
    <property type="match status" value="1"/>
</dbReference>
<feature type="binding site" evidence="12">
    <location>
        <position position="170"/>
    </location>
    <ligand>
        <name>NAD(+)</name>
        <dbReference type="ChEBI" id="CHEBI:57540"/>
    </ligand>
</feature>
<feature type="binding site" evidence="11">
    <location>
        <position position="339"/>
    </location>
    <ligand>
        <name>substrate</name>
    </ligand>
</feature>
<dbReference type="GO" id="GO:0006065">
    <property type="term" value="P:UDP-glucuronate biosynthetic process"/>
    <property type="evidence" value="ECO:0007669"/>
    <property type="project" value="UniProtKB-UniPathway"/>
</dbReference>
<dbReference type="InterPro" id="IPR014027">
    <property type="entry name" value="UDP-Glc/GDP-Man_DH_C"/>
</dbReference>
<evidence type="ECO:0000313" key="14">
    <source>
        <dbReference type="EMBL" id="OQK17894.1"/>
    </source>
</evidence>
<feature type="binding site" evidence="12">
    <location>
        <position position="346"/>
    </location>
    <ligand>
        <name>NAD(+)</name>
        <dbReference type="ChEBI" id="CHEBI:57540"/>
    </ligand>
</feature>
<organism evidence="14 15">
    <name type="scientific">Methyloprofundus sedimenti</name>
    <dbReference type="NCBI Taxonomy" id="1420851"/>
    <lineage>
        <taxon>Bacteria</taxon>
        <taxon>Pseudomonadati</taxon>
        <taxon>Pseudomonadota</taxon>
        <taxon>Gammaproteobacteria</taxon>
        <taxon>Methylococcales</taxon>
        <taxon>Methylococcaceae</taxon>
        <taxon>Methyloprofundus</taxon>
    </lineage>
</organism>
<comment type="catalytic activity">
    <reaction evidence="7 9">
        <text>UDP-alpha-D-glucose + 2 NAD(+) + H2O = UDP-alpha-D-glucuronate + 2 NADH + 3 H(+)</text>
        <dbReference type="Rhea" id="RHEA:23596"/>
        <dbReference type="ChEBI" id="CHEBI:15377"/>
        <dbReference type="ChEBI" id="CHEBI:15378"/>
        <dbReference type="ChEBI" id="CHEBI:57540"/>
        <dbReference type="ChEBI" id="CHEBI:57945"/>
        <dbReference type="ChEBI" id="CHEBI:58052"/>
        <dbReference type="ChEBI" id="CHEBI:58885"/>
        <dbReference type="EC" id="1.1.1.22"/>
    </reaction>
</comment>
<feature type="binding site" evidence="11">
    <location>
        <position position="275"/>
    </location>
    <ligand>
        <name>substrate</name>
    </ligand>
</feature>
<evidence type="ECO:0000256" key="6">
    <source>
        <dbReference type="ARBA" id="ARBA00023027"/>
    </source>
</evidence>
<dbReference type="UniPathway" id="UPA00038">
    <property type="reaction ID" value="UER00491"/>
</dbReference>
<dbReference type="SMART" id="SM00984">
    <property type="entry name" value="UDPG_MGDP_dh_C"/>
    <property type="match status" value="1"/>
</dbReference>
<feature type="binding site" evidence="12">
    <location>
        <position position="86"/>
    </location>
    <ligand>
        <name>NAD(+)</name>
        <dbReference type="ChEBI" id="CHEBI:57540"/>
    </ligand>
</feature>
<feature type="binding site" evidence="11">
    <location>
        <begin position="167"/>
        <end position="170"/>
    </location>
    <ligand>
        <name>substrate</name>
    </ligand>
</feature>
<evidence type="ECO:0000256" key="2">
    <source>
        <dbReference type="ARBA" id="ARBA00006601"/>
    </source>
</evidence>
<gene>
    <name evidence="14" type="ORF">AU255_08540</name>
</gene>
<evidence type="ECO:0000256" key="4">
    <source>
        <dbReference type="ARBA" id="ARBA00015132"/>
    </source>
</evidence>
<dbReference type="InterPro" id="IPR001732">
    <property type="entry name" value="UDP-Glc/GDP-Man_DH_N"/>
</dbReference>
<evidence type="ECO:0000256" key="9">
    <source>
        <dbReference type="PIRNR" id="PIRNR000124"/>
    </source>
</evidence>
<name>A0A1V8M8H8_9GAMM</name>
<evidence type="ECO:0000256" key="12">
    <source>
        <dbReference type="PIRSR" id="PIRSR500134-3"/>
    </source>
</evidence>
<dbReference type="GO" id="GO:0051287">
    <property type="term" value="F:NAD binding"/>
    <property type="evidence" value="ECO:0007669"/>
    <property type="project" value="InterPro"/>
</dbReference>
<comment type="similarity">
    <text evidence="2 9">Belongs to the UDP-glucose/GDP-mannose dehydrogenase family.</text>
</comment>
<feature type="binding site" evidence="11">
    <location>
        <begin position="267"/>
        <end position="271"/>
    </location>
    <ligand>
        <name>substrate</name>
    </ligand>
</feature>
<evidence type="ECO:0000256" key="10">
    <source>
        <dbReference type="PIRSR" id="PIRSR500134-1"/>
    </source>
</evidence>
<dbReference type="STRING" id="1420851.AU255_08540"/>
<feature type="binding site" evidence="12">
    <location>
        <position position="281"/>
    </location>
    <ligand>
        <name>NAD(+)</name>
        <dbReference type="ChEBI" id="CHEBI:57540"/>
    </ligand>
</feature>
<dbReference type="Pfam" id="PF03720">
    <property type="entry name" value="UDPG_MGDP_dh_C"/>
    <property type="match status" value="1"/>
</dbReference>
<dbReference type="InterPro" id="IPR028357">
    <property type="entry name" value="UDPglc_DH_bac"/>
</dbReference>
<comment type="pathway">
    <text evidence="1">Nucleotide-sugar biosynthesis; UDP-alpha-D-glucuronate biosynthesis; UDP-alpha-D-glucuronate from UDP-alpha-D-glucose: step 1/1.</text>
</comment>
<dbReference type="GO" id="GO:0003979">
    <property type="term" value="F:UDP-glucose 6-dehydrogenase activity"/>
    <property type="evidence" value="ECO:0007669"/>
    <property type="project" value="UniProtKB-EC"/>
</dbReference>
<dbReference type="Gene3D" id="3.40.50.720">
    <property type="entry name" value="NAD(P)-binding Rossmann-like Domain"/>
    <property type="match status" value="2"/>
</dbReference>
<evidence type="ECO:0000313" key="15">
    <source>
        <dbReference type="Proteomes" id="UP000191980"/>
    </source>
</evidence>
<evidence type="ECO:0000256" key="5">
    <source>
        <dbReference type="ARBA" id="ARBA00023002"/>
    </source>
</evidence>
<dbReference type="PANTHER" id="PTHR43750:SF3">
    <property type="entry name" value="UDP-GLUCOSE 6-DEHYDROGENASE TUAD"/>
    <property type="match status" value="1"/>
</dbReference>
<dbReference type="FunFam" id="1.20.5.100:FF:000001">
    <property type="entry name" value="UDP-glucose 6-dehydrogenase"/>
    <property type="match status" value="1"/>
</dbReference>
<keyword evidence="6 9" id="KW-0520">NAD</keyword>
<dbReference type="PIRSF" id="PIRSF500134">
    <property type="entry name" value="UDPglc_DH_bac"/>
    <property type="match status" value="1"/>
</dbReference>
<dbReference type="SUPFAM" id="SSF51735">
    <property type="entry name" value="NAD(P)-binding Rossmann-fold domains"/>
    <property type="match status" value="1"/>
</dbReference>
<dbReference type="InterPro" id="IPR036291">
    <property type="entry name" value="NAD(P)-bd_dom_sf"/>
</dbReference>
<dbReference type="InterPro" id="IPR017476">
    <property type="entry name" value="UDP-Glc/GDP-Man"/>
</dbReference>
<feature type="binding site" evidence="12">
    <location>
        <position position="30"/>
    </location>
    <ligand>
        <name>NAD(+)</name>
        <dbReference type="ChEBI" id="CHEBI:57540"/>
    </ligand>
</feature>
<dbReference type="InterPro" id="IPR014026">
    <property type="entry name" value="UDP-Glc/GDP-Man_DH_dimer"/>
</dbReference>
<accession>A0A1V8M8H8</accession>
<dbReference type="SUPFAM" id="SSF52413">
    <property type="entry name" value="UDP-glucose/GDP-mannose dehydrogenase C-terminal domain"/>
    <property type="match status" value="1"/>
</dbReference>
<feature type="binding site" evidence="12">
    <location>
        <position position="121"/>
    </location>
    <ligand>
        <name>NAD(+)</name>
        <dbReference type="ChEBI" id="CHEBI:57540"/>
    </ligand>
</feature>
<evidence type="ECO:0000256" key="3">
    <source>
        <dbReference type="ARBA" id="ARBA00012954"/>
    </source>
</evidence>
<evidence type="ECO:0000259" key="13">
    <source>
        <dbReference type="SMART" id="SM00984"/>
    </source>
</evidence>
<evidence type="ECO:0000256" key="1">
    <source>
        <dbReference type="ARBA" id="ARBA00004701"/>
    </source>
</evidence>
<reference evidence="14 15" key="1">
    <citation type="submission" date="2015-12" db="EMBL/GenBank/DDBJ databases">
        <authorList>
            <person name="Shamseldin A."/>
            <person name="Moawad H."/>
            <person name="Abd El-Rahim W.M."/>
            <person name="Sadowsky M.J."/>
        </authorList>
    </citation>
    <scope>NUCLEOTIDE SEQUENCE [LARGE SCALE GENOMIC DNA]</scope>
    <source>
        <strain evidence="14 15">WF1</strain>
    </source>
</reference>
<dbReference type="PIRSF" id="PIRSF000124">
    <property type="entry name" value="UDPglc_GDPman_dh"/>
    <property type="match status" value="1"/>
</dbReference>
<dbReference type="SUPFAM" id="SSF48179">
    <property type="entry name" value="6-phosphogluconate dehydrogenase C-terminal domain-like"/>
    <property type="match status" value="1"/>
</dbReference>
<feature type="active site" description="Nucleophile" evidence="10">
    <location>
        <position position="278"/>
    </location>
</feature>
<dbReference type="RefSeq" id="WP_080522500.1">
    <property type="nucleotide sequence ID" value="NZ_LPUF01000001.1"/>
</dbReference>
<sequence length="454" mass="50329">MRIAVIGSGYVGLVSGTCFAQMGNKVTCVDVDEQKITSLKQGIIPIYEPGLEQMVVDNQKKGSLLFSTDIEQAILNAQVVFVAVGTPMSDDGSADLQYVLAVAKSIGQYMLGDMIIVDKSTVPVGTADKVKITIQAELDKRIKHTVDEKLKATLQQLNFDVVSNPEFLKEGAALDDFMKPDRVIIGAESERAVQVMRNLYAPFMKSHDRFIKMDLRSAEMTKYAANAMLATKISFMNEISNICERVGADVNKVRDGIGSDTRIGYSFIYPGCGYGGSCFPKDVQALVKTAKDFDYVPRILDAVEAVNYAQKSVIANKIIKRFGENLDGKTFAVWGLAFKPETDDMREASSTTIINELTSKGAKIVAYDPKAQHEAKTFYLKGNKNVTYAAAKYAALPQADALILITEWQEFRSPDFDEIKKLLKAPVFFDGRNQFEKQRMQDMGFEYFQIGVKD</sequence>
<feature type="domain" description="UDP-glucose/GDP-mannose dehydrogenase C-terminal" evidence="13">
    <location>
        <begin position="332"/>
        <end position="437"/>
    </location>
</feature>
<comment type="function">
    <text evidence="8">Catalyzes the conversion of UDP-glucose into UDP-glucuronate, one of the precursors of teichuronic acid.</text>
</comment>
<protein>
    <recommendedName>
        <fullName evidence="4 9">UDP-glucose 6-dehydrogenase</fullName>
        <ecNumber evidence="3 9">1.1.1.22</ecNumber>
    </recommendedName>
</protein>
<dbReference type="InterPro" id="IPR036220">
    <property type="entry name" value="UDP-Glc/GDP-Man_DH_C_sf"/>
</dbReference>
<evidence type="ECO:0000256" key="7">
    <source>
        <dbReference type="ARBA" id="ARBA00047473"/>
    </source>
</evidence>
<keyword evidence="15" id="KW-1185">Reference proteome</keyword>